<accession>A0ABV4CSW0</accession>
<dbReference type="GO" id="GO:0016757">
    <property type="term" value="F:glycosyltransferase activity"/>
    <property type="evidence" value="ECO:0007669"/>
    <property type="project" value="UniProtKB-KW"/>
</dbReference>
<proteinExistence type="predicted"/>
<feature type="transmembrane region" description="Helical" evidence="1">
    <location>
        <begin position="54"/>
        <end position="78"/>
    </location>
</feature>
<dbReference type="Proteomes" id="UP001565200">
    <property type="component" value="Unassembled WGS sequence"/>
</dbReference>
<keyword evidence="1" id="KW-0472">Membrane</keyword>
<dbReference type="SUPFAM" id="SSF53756">
    <property type="entry name" value="UDP-Glycosyltransferase/glycogen phosphorylase"/>
    <property type="match status" value="1"/>
</dbReference>
<dbReference type="Pfam" id="PF00534">
    <property type="entry name" value="Glycos_transf_1"/>
    <property type="match status" value="1"/>
</dbReference>
<name>A0ABV4CSW0_9BACT</name>
<dbReference type="EMBL" id="JBCLPP010000001">
    <property type="protein sequence ID" value="MEY8244092.1"/>
    <property type="molecule type" value="Genomic_DNA"/>
</dbReference>
<keyword evidence="1" id="KW-1133">Transmembrane helix</keyword>
<protein>
    <submittedName>
        <fullName evidence="3">Glycosyltransferase family 4 protein</fullName>
        <ecNumber evidence="3">2.4.-.-</ecNumber>
    </submittedName>
</protein>
<keyword evidence="4" id="KW-1185">Reference proteome</keyword>
<evidence type="ECO:0000313" key="4">
    <source>
        <dbReference type="Proteomes" id="UP001565200"/>
    </source>
</evidence>
<dbReference type="EC" id="2.4.-.-" evidence="3"/>
<gene>
    <name evidence="3" type="ORF">AAK873_00505</name>
</gene>
<dbReference type="InterPro" id="IPR001296">
    <property type="entry name" value="Glyco_trans_1"/>
</dbReference>
<dbReference type="Gene3D" id="3.40.50.2000">
    <property type="entry name" value="Glycogen Phosphorylase B"/>
    <property type="match status" value="2"/>
</dbReference>
<feature type="domain" description="Glycosyl transferase family 1" evidence="2">
    <location>
        <begin position="180"/>
        <end position="329"/>
    </location>
</feature>
<keyword evidence="1" id="KW-0812">Transmembrane</keyword>
<dbReference type="CDD" id="cd03801">
    <property type="entry name" value="GT4_PimA-like"/>
    <property type="match status" value="1"/>
</dbReference>
<sequence length="357" mass="40819">MKILLVSNMYPSEDDATFGTFVKIFNDGLIRQRPDYEVKKVVISGKPKNSIQKLFKYVIFYNVLLFNLLFIQFDFIYVHTITYPTPPIWLISKFKKLNLIFNVHGADVLTKSKLAERLKQMCRPLLRKSLWIVVPSKYFEQIVRDEFPEVAPGKIIISASGGIHTNFYLKRDFSGYQIFKIGFVSRITRGKGWDTFLDALKELNRLNKCYEAFIIGDGEDMHKLIDAINHITGNNHINYLGAKGHNELHEFYKSVDLFIFPSENKSESLGLVGLEAMAASTPVIGSNIGGIATYINDGENGFLFEPKNSMELANNIIKYMDSSAKEKNFMMNMAYKTALNYESSKVLTTLFDKIFPK</sequence>
<reference evidence="3 4" key="1">
    <citation type="submission" date="2024-03" db="EMBL/GenBank/DDBJ databases">
        <title>Mouse gut bacterial collection (mGBC) of GemPharmatech.</title>
        <authorList>
            <person name="He Y."/>
            <person name="Dong L."/>
            <person name="Wu D."/>
            <person name="Gao X."/>
            <person name="Lin Z."/>
        </authorList>
    </citation>
    <scope>NUCLEOTIDE SEQUENCE [LARGE SCALE GENOMIC DNA]</scope>
    <source>
        <strain evidence="3 4">54-13</strain>
    </source>
</reference>
<evidence type="ECO:0000313" key="3">
    <source>
        <dbReference type="EMBL" id="MEY8244092.1"/>
    </source>
</evidence>
<keyword evidence="3" id="KW-0808">Transferase</keyword>
<dbReference type="PANTHER" id="PTHR12526">
    <property type="entry name" value="GLYCOSYLTRANSFERASE"/>
    <property type="match status" value="1"/>
</dbReference>
<evidence type="ECO:0000256" key="1">
    <source>
        <dbReference type="SAM" id="Phobius"/>
    </source>
</evidence>
<keyword evidence="3" id="KW-0328">Glycosyltransferase</keyword>
<evidence type="ECO:0000259" key="2">
    <source>
        <dbReference type="Pfam" id="PF00534"/>
    </source>
</evidence>
<organism evidence="3 4">
    <name type="scientific">Heminiphilus faecis</name>
    <dbReference type="NCBI Taxonomy" id="2601703"/>
    <lineage>
        <taxon>Bacteria</taxon>
        <taxon>Pseudomonadati</taxon>
        <taxon>Bacteroidota</taxon>
        <taxon>Bacteroidia</taxon>
        <taxon>Bacteroidales</taxon>
        <taxon>Muribaculaceae</taxon>
        <taxon>Heminiphilus</taxon>
    </lineage>
</organism>
<comment type="caution">
    <text evidence="3">The sequence shown here is derived from an EMBL/GenBank/DDBJ whole genome shotgun (WGS) entry which is preliminary data.</text>
</comment>
<dbReference type="RefSeq" id="WP_369863038.1">
    <property type="nucleotide sequence ID" value="NZ_JBCLPP010000001.1"/>
</dbReference>